<gene>
    <name evidence="2" type="ORF">GCM10023336_30410</name>
</gene>
<evidence type="ECO:0000256" key="1">
    <source>
        <dbReference type="SAM" id="SignalP"/>
    </source>
</evidence>
<feature type="chain" id="PRO_5045830630" description="Secreted protein" evidence="1">
    <location>
        <begin position="19"/>
        <end position="138"/>
    </location>
</feature>
<dbReference type="EMBL" id="BAABKC010000044">
    <property type="protein sequence ID" value="GAA5057014.1"/>
    <property type="molecule type" value="Genomic_DNA"/>
</dbReference>
<organism evidence="2 3">
    <name type="scientific">Streptomyces similanensis</name>
    <dbReference type="NCBI Taxonomy" id="1274988"/>
    <lineage>
        <taxon>Bacteria</taxon>
        <taxon>Bacillati</taxon>
        <taxon>Actinomycetota</taxon>
        <taxon>Actinomycetes</taxon>
        <taxon>Kitasatosporales</taxon>
        <taxon>Streptomycetaceae</taxon>
        <taxon>Streptomyces</taxon>
    </lineage>
</organism>
<proteinExistence type="predicted"/>
<protein>
    <recommendedName>
        <fullName evidence="4">Secreted protein</fullName>
    </recommendedName>
</protein>
<comment type="caution">
    <text evidence="2">The sequence shown here is derived from an EMBL/GenBank/DDBJ whole genome shotgun (WGS) entry which is preliminary data.</text>
</comment>
<accession>A0ABP9KHJ0</accession>
<reference evidence="3" key="1">
    <citation type="journal article" date="2019" name="Int. J. Syst. Evol. Microbiol.">
        <title>The Global Catalogue of Microorganisms (GCM) 10K type strain sequencing project: providing services to taxonomists for standard genome sequencing and annotation.</title>
        <authorList>
            <consortium name="The Broad Institute Genomics Platform"/>
            <consortium name="The Broad Institute Genome Sequencing Center for Infectious Disease"/>
            <person name="Wu L."/>
            <person name="Ma J."/>
        </authorList>
    </citation>
    <scope>NUCLEOTIDE SEQUENCE [LARGE SCALE GENOMIC DNA]</scope>
    <source>
        <strain evidence="3">JCM 18410</strain>
    </source>
</reference>
<feature type="signal peptide" evidence="1">
    <location>
        <begin position="1"/>
        <end position="18"/>
    </location>
</feature>
<evidence type="ECO:0008006" key="4">
    <source>
        <dbReference type="Google" id="ProtNLM"/>
    </source>
</evidence>
<keyword evidence="3" id="KW-1185">Reference proteome</keyword>
<name>A0ABP9KHJ0_9ACTN</name>
<sequence>MCGMPCSVLLSLITPATAAAFSAVSRAINASPSSDVAVPARFARETQLANVVSLIPRSYETSGAGFPVSVTIRTAPSRSSAVNLRRFSVMTTDIPCCHRLHATRGTSESAITALGTAALKVACDPFEEVRDVGLSTPR</sequence>
<evidence type="ECO:0000313" key="2">
    <source>
        <dbReference type="EMBL" id="GAA5057014.1"/>
    </source>
</evidence>
<keyword evidence="1" id="KW-0732">Signal</keyword>
<evidence type="ECO:0000313" key="3">
    <source>
        <dbReference type="Proteomes" id="UP001500124"/>
    </source>
</evidence>
<dbReference type="Proteomes" id="UP001500124">
    <property type="component" value="Unassembled WGS sequence"/>
</dbReference>